<keyword evidence="7" id="KW-0449">Lipoprotein</keyword>
<comment type="caution">
    <text evidence="12">The sequence shown here is derived from an EMBL/GenBank/DDBJ whole genome shotgun (WGS) entry which is preliminary data.</text>
</comment>
<evidence type="ECO:0000256" key="3">
    <source>
        <dbReference type="ARBA" id="ARBA00022729"/>
    </source>
</evidence>
<name>A0A843VRN1_COLES</name>
<keyword evidence="4" id="KW-0472">Membrane</keyword>
<dbReference type="InterPro" id="IPR003245">
    <property type="entry name" value="Phytocyanin_dom"/>
</dbReference>
<evidence type="ECO:0000256" key="10">
    <source>
        <dbReference type="SAM" id="MobiDB-lite"/>
    </source>
</evidence>
<feature type="domain" description="Phytocyanin" evidence="11">
    <location>
        <begin position="69"/>
        <end position="170"/>
    </location>
</feature>
<accession>A0A843VRN1</accession>
<feature type="compositionally biased region" description="Polar residues" evidence="10">
    <location>
        <begin position="211"/>
        <end position="220"/>
    </location>
</feature>
<keyword evidence="3" id="KW-0732">Signal</keyword>
<dbReference type="SUPFAM" id="SSF49503">
    <property type="entry name" value="Cupredoxins"/>
    <property type="match status" value="1"/>
</dbReference>
<comment type="similarity">
    <text evidence="8">Belongs to the early nodulin-like (ENODL) family.</text>
</comment>
<comment type="subcellular location">
    <subcellularLocation>
        <location evidence="9">Endomembrane system</location>
        <topology evidence="9">Lipid-anchor</topology>
    </subcellularLocation>
    <subcellularLocation>
        <location evidence="1">Membrane</location>
        <topology evidence="1">Lipid-anchor</topology>
        <topology evidence="1">GPI-anchor</topology>
    </subcellularLocation>
</comment>
<organism evidence="12 13">
    <name type="scientific">Colocasia esculenta</name>
    <name type="common">Wild taro</name>
    <name type="synonym">Arum esculentum</name>
    <dbReference type="NCBI Taxonomy" id="4460"/>
    <lineage>
        <taxon>Eukaryota</taxon>
        <taxon>Viridiplantae</taxon>
        <taxon>Streptophyta</taxon>
        <taxon>Embryophyta</taxon>
        <taxon>Tracheophyta</taxon>
        <taxon>Spermatophyta</taxon>
        <taxon>Magnoliopsida</taxon>
        <taxon>Liliopsida</taxon>
        <taxon>Araceae</taxon>
        <taxon>Aroideae</taxon>
        <taxon>Colocasieae</taxon>
        <taxon>Colocasia</taxon>
    </lineage>
</organism>
<dbReference type="Gene3D" id="2.60.40.420">
    <property type="entry name" value="Cupredoxins - blue copper proteins"/>
    <property type="match status" value="1"/>
</dbReference>
<gene>
    <name evidence="12" type="ORF">Taro_032562</name>
</gene>
<evidence type="ECO:0000256" key="7">
    <source>
        <dbReference type="ARBA" id="ARBA00023288"/>
    </source>
</evidence>
<dbReference type="InterPro" id="IPR041846">
    <property type="entry name" value="ENL_dom"/>
</dbReference>
<evidence type="ECO:0000256" key="2">
    <source>
        <dbReference type="ARBA" id="ARBA00022622"/>
    </source>
</evidence>
<feature type="compositionally biased region" description="Pro residues" evidence="10">
    <location>
        <begin position="176"/>
        <end position="195"/>
    </location>
</feature>
<evidence type="ECO:0000259" key="11">
    <source>
        <dbReference type="PROSITE" id="PS51485"/>
    </source>
</evidence>
<evidence type="ECO:0000256" key="1">
    <source>
        <dbReference type="ARBA" id="ARBA00004589"/>
    </source>
</evidence>
<keyword evidence="2" id="KW-0336">GPI-anchor</keyword>
<sequence length="239" mass="25854">KFSFSAASTSACSPFRPFGNFAASSRSLLLHSSCSLFPSWEMEDMAGVVRSAVLGMTVVMVMVGSSQAHDFYVGGRDGWVQQPRESYMQWAERNRFQVNDSLVFRYRPRDDSVLVVSMQDFDACDTTRPIRKFDNGDTIFQFDRSGPFFFISGVPGRCQAGQKLEVVVMSSRRRPPVPPPPTAAPSPPGTAPSPNQPGATVEMPPGPAPSTEPSGSSADASSRAVALFMGLIGGAFLLW</sequence>
<keyword evidence="5" id="KW-1015">Disulfide bond</keyword>
<evidence type="ECO:0000256" key="6">
    <source>
        <dbReference type="ARBA" id="ARBA00023180"/>
    </source>
</evidence>
<evidence type="ECO:0000256" key="5">
    <source>
        <dbReference type="ARBA" id="ARBA00023157"/>
    </source>
</evidence>
<dbReference type="FunFam" id="2.60.40.420:FF:000010">
    <property type="entry name" value="Early nodulin-like protein 1"/>
    <property type="match status" value="1"/>
</dbReference>
<dbReference type="GO" id="GO:0009055">
    <property type="term" value="F:electron transfer activity"/>
    <property type="evidence" value="ECO:0007669"/>
    <property type="project" value="InterPro"/>
</dbReference>
<dbReference type="PANTHER" id="PTHR33021:SF14">
    <property type="entry name" value="OS01G0272700 PROTEIN"/>
    <property type="match status" value="1"/>
</dbReference>
<dbReference type="PROSITE" id="PS51485">
    <property type="entry name" value="PHYTOCYANIN"/>
    <property type="match status" value="1"/>
</dbReference>
<dbReference type="GO" id="GO:0098552">
    <property type="term" value="C:side of membrane"/>
    <property type="evidence" value="ECO:0007669"/>
    <property type="project" value="UniProtKB-KW"/>
</dbReference>
<evidence type="ECO:0000313" key="12">
    <source>
        <dbReference type="EMBL" id="MQL99831.1"/>
    </source>
</evidence>
<dbReference type="Pfam" id="PF02298">
    <property type="entry name" value="Cu_bind_like"/>
    <property type="match status" value="1"/>
</dbReference>
<protein>
    <recommendedName>
        <fullName evidence="11">Phytocyanin domain-containing protein</fullName>
    </recommendedName>
</protein>
<evidence type="ECO:0000256" key="8">
    <source>
        <dbReference type="ARBA" id="ARBA00035011"/>
    </source>
</evidence>
<keyword evidence="6" id="KW-0325">Glycoprotein</keyword>
<dbReference type="InterPro" id="IPR008972">
    <property type="entry name" value="Cupredoxin"/>
</dbReference>
<reference evidence="12" key="1">
    <citation type="submission" date="2017-07" db="EMBL/GenBank/DDBJ databases">
        <title>Taro Niue Genome Assembly and Annotation.</title>
        <authorList>
            <person name="Atibalentja N."/>
            <person name="Keating K."/>
            <person name="Fields C.J."/>
        </authorList>
    </citation>
    <scope>NUCLEOTIDE SEQUENCE</scope>
    <source>
        <strain evidence="12">Niue_2</strain>
        <tissue evidence="12">Leaf</tissue>
    </source>
</reference>
<dbReference type="GO" id="GO:0012505">
    <property type="term" value="C:endomembrane system"/>
    <property type="evidence" value="ECO:0007669"/>
    <property type="project" value="UniProtKB-SubCell"/>
</dbReference>
<dbReference type="EMBL" id="NMUH01002417">
    <property type="protein sequence ID" value="MQL99831.1"/>
    <property type="molecule type" value="Genomic_DNA"/>
</dbReference>
<keyword evidence="13" id="KW-1185">Reference proteome</keyword>
<dbReference type="InterPro" id="IPR039391">
    <property type="entry name" value="Phytocyanin-like"/>
</dbReference>
<dbReference type="GO" id="GO:0005886">
    <property type="term" value="C:plasma membrane"/>
    <property type="evidence" value="ECO:0007669"/>
    <property type="project" value="TreeGrafter"/>
</dbReference>
<dbReference type="OrthoDB" id="2015640at2759"/>
<evidence type="ECO:0000313" key="13">
    <source>
        <dbReference type="Proteomes" id="UP000652761"/>
    </source>
</evidence>
<evidence type="ECO:0000256" key="4">
    <source>
        <dbReference type="ARBA" id="ARBA00023136"/>
    </source>
</evidence>
<dbReference type="PANTHER" id="PTHR33021">
    <property type="entry name" value="BLUE COPPER PROTEIN"/>
    <property type="match status" value="1"/>
</dbReference>
<feature type="non-terminal residue" evidence="12">
    <location>
        <position position="1"/>
    </location>
</feature>
<dbReference type="AlphaFoldDB" id="A0A843VRN1"/>
<dbReference type="Proteomes" id="UP000652761">
    <property type="component" value="Unassembled WGS sequence"/>
</dbReference>
<proteinExistence type="inferred from homology"/>
<feature type="region of interest" description="Disordered" evidence="10">
    <location>
        <begin position="171"/>
        <end position="220"/>
    </location>
</feature>
<dbReference type="CDD" id="cd11019">
    <property type="entry name" value="OsENODL1_like"/>
    <property type="match status" value="1"/>
</dbReference>
<evidence type="ECO:0000256" key="9">
    <source>
        <dbReference type="ARBA" id="ARBA00037868"/>
    </source>
</evidence>